<evidence type="ECO:0000313" key="2">
    <source>
        <dbReference type="Proteomes" id="UP001249851"/>
    </source>
</evidence>
<accession>A0AAD9PQE8</accession>
<dbReference type="AlphaFoldDB" id="A0AAD9PQE8"/>
<dbReference type="PANTHER" id="PTHR21446">
    <property type="entry name" value="DUF3504 DOMAIN-CONTAINING PROTEIN"/>
    <property type="match status" value="1"/>
</dbReference>
<sequence>MLHFGKRGRGNMREMTAEDIQIHKSSSGLEYITFVEKATKNHQGGLNSSENEAAAVMSEMPSNTRCPVLAVKTYLSKRNKQCQALWQKPKNHKAMKFSPEEDVWYCNSPLGKHKLENLLFEMSKKAGLATIYTSNFLRATSVTILKASGLENARVKSVTGHKTDSAFENYHKRASRNPKTPLCADNSTEEGTIFVRNRSCYCLDCISHDVENCSNKEWVDDWQEVKLERGSSVASCCQASLLETVVRVADLAAKDSVVATAAAHDPDYDNYLLKVTSDGEPVTGDYRCSFPRGSSGLKGFFFVREIIIDMSYNIDQKKTPFVLPGSVRHLFWELQKKRNNIYKVALI</sequence>
<keyword evidence="2" id="KW-1185">Reference proteome</keyword>
<dbReference type="EMBL" id="JARQWQ010000212">
    <property type="protein sequence ID" value="KAK2547133.1"/>
    <property type="molecule type" value="Genomic_DNA"/>
</dbReference>
<dbReference type="GO" id="GO:0006310">
    <property type="term" value="P:DNA recombination"/>
    <property type="evidence" value="ECO:0007669"/>
    <property type="project" value="InterPro"/>
</dbReference>
<dbReference type="PANTHER" id="PTHR21446:SF12">
    <property type="entry name" value="POTASSIUM CHANNEL TETRAMERIZATION DOMAIN CONTAINING 1"/>
    <property type="match status" value="1"/>
</dbReference>
<dbReference type="GO" id="GO:0003677">
    <property type="term" value="F:DNA binding"/>
    <property type="evidence" value="ECO:0007669"/>
    <property type="project" value="InterPro"/>
</dbReference>
<dbReference type="Gene3D" id="1.10.443.10">
    <property type="entry name" value="Intergrase catalytic core"/>
    <property type="match status" value="1"/>
</dbReference>
<dbReference type="GO" id="GO:0015074">
    <property type="term" value="P:DNA integration"/>
    <property type="evidence" value="ECO:0007669"/>
    <property type="project" value="InterPro"/>
</dbReference>
<dbReference type="InterPro" id="IPR052787">
    <property type="entry name" value="MAVS"/>
</dbReference>
<proteinExistence type="predicted"/>
<dbReference type="Proteomes" id="UP001249851">
    <property type="component" value="Unassembled WGS sequence"/>
</dbReference>
<evidence type="ECO:0008006" key="3">
    <source>
        <dbReference type="Google" id="ProtNLM"/>
    </source>
</evidence>
<name>A0AAD9PQE8_ACRCE</name>
<evidence type="ECO:0000313" key="1">
    <source>
        <dbReference type="EMBL" id="KAK2547133.1"/>
    </source>
</evidence>
<dbReference type="InterPro" id="IPR013762">
    <property type="entry name" value="Integrase-like_cat_sf"/>
</dbReference>
<feature type="non-terminal residue" evidence="1">
    <location>
        <position position="347"/>
    </location>
</feature>
<gene>
    <name evidence="1" type="ORF">P5673_033098</name>
</gene>
<organism evidence="1 2">
    <name type="scientific">Acropora cervicornis</name>
    <name type="common">Staghorn coral</name>
    <dbReference type="NCBI Taxonomy" id="6130"/>
    <lineage>
        <taxon>Eukaryota</taxon>
        <taxon>Metazoa</taxon>
        <taxon>Cnidaria</taxon>
        <taxon>Anthozoa</taxon>
        <taxon>Hexacorallia</taxon>
        <taxon>Scleractinia</taxon>
        <taxon>Astrocoeniina</taxon>
        <taxon>Acroporidae</taxon>
        <taxon>Acropora</taxon>
    </lineage>
</organism>
<comment type="caution">
    <text evidence="1">The sequence shown here is derived from an EMBL/GenBank/DDBJ whole genome shotgun (WGS) entry which is preliminary data.</text>
</comment>
<reference evidence="1" key="2">
    <citation type="journal article" date="2023" name="Science">
        <title>Genomic signatures of disease resistance in endangered staghorn corals.</title>
        <authorList>
            <person name="Vollmer S.V."/>
            <person name="Selwyn J.D."/>
            <person name="Despard B.A."/>
            <person name="Roesel C.L."/>
        </authorList>
    </citation>
    <scope>NUCLEOTIDE SEQUENCE</scope>
    <source>
        <strain evidence="1">K2</strain>
    </source>
</reference>
<protein>
    <recommendedName>
        <fullName evidence="3">DUF3504 domain-containing protein</fullName>
    </recommendedName>
</protein>
<reference evidence="1" key="1">
    <citation type="journal article" date="2023" name="G3 (Bethesda)">
        <title>Whole genome assembly and annotation of the endangered Caribbean coral Acropora cervicornis.</title>
        <authorList>
            <person name="Selwyn J.D."/>
            <person name="Vollmer S.V."/>
        </authorList>
    </citation>
    <scope>NUCLEOTIDE SEQUENCE</scope>
    <source>
        <strain evidence="1">K2</strain>
    </source>
</reference>